<proteinExistence type="predicted"/>
<sequence>MTTPDEADDEALLADLRRLFTRADPIPTERARIAPPTAEPATGNDAEPRGPFLRDVSRRHGPLPPP</sequence>
<dbReference type="RefSeq" id="WP_261963510.1">
    <property type="nucleotide sequence ID" value="NZ_BAAAXA010000003.1"/>
</dbReference>
<accession>A0A9W6KHQ9</accession>
<feature type="compositionally biased region" description="Basic residues" evidence="1">
    <location>
        <begin position="57"/>
        <end position="66"/>
    </location>
</feature>
<protein>
    <submittedName>
        <fullName evidence="2">Uncharacterized protein</fullName>
    </submittedName>
</protein>
<keyword evidence="3" id="KW-1185">Reference proteome</keyword>
<dbReference type="Proteomes" id="UP001143480">
    <property type="component" value="Unassembled WGS sequence"/>
</dbReference>
<comment type="caution">
    <text evidence="2">The sequence shown here is derived from an EMBL/GenBank/DDBJ whole genome shotgun (WGS) entry which is preliminary data.</text>
</comment>
<organism evidence="2 3">
    <name type="scientific">Dactylosporangium matsuzakiense</name>
    <dbReference type="NCBI Taxonomy" id="53360"/>
    <lineage>
        <taxon>Bacteria</taxon>
        <taxon>Bacillati</taxon>
        <taxon>Actinomycetota</taxon>
        <taxon>Actinomycetes</taxon>
        <taxon>Micromonosporales</taxon>
        <taxon>Micromonosporaceae</taxon>
        <taxon>Dactylosporangium</taxon>
    </lineage>
</organism>
<evidence type="ECO:0000256" key="1">
    <source>
        <dbReference type="SAM" id="MobiDB-lite"/>
    </source>
</evidence>
<name>A0A9W6KHQ9_9ACTN</name>
<dbReference type="AlphaFoldDB" id="A0A9W6KHQ9"/>
<dbReference type="EMBL" id="BSFP01000014">
    <property type="protein sequence ID" value="GLL01162.1"/>
    <property type="molecule type" value="Genomic_DNA"/>
</dbReference>
<reference evidence="2" key="2">
    <citation type="submission" date="2023-01" db="EMBL/GenBank/DDBJ databases">
        <authorList>
            <person name="Sun Q."/>
            <person name="Evtushenko L."/>
        </authorList>
    </citation>
    <scope>NUCLEOTIDE SEQUENCE</scope>
    <source>
        <strain evidence="2">VKM Ac-1321</strain>
    </source>
</reference>
<feature type="region of interest" description="Disordered" evidence="1">
    <location>
        <begin position="26"/>
        <end position="66"/>
    </location>
</feature>
<reference evidence="2" key="1">
    <citation type="journal article" date="2014" name="Int. J. Syst. Evol. Microbiol.">
        <title>Complete genome sequence of Corynebacterium casei LMG S-19264T (=DSM 44701T), isolated from a smear-ripened cheese.</title>
        <authorList>
            <consortium name="US DOE Joint Genome Institute (JGI-PGF)"/>
            <person name="Walter F."/>
            <person name="Albersmeier A."/>
            <person name="Kalinowski J."/>
            <person name="Ruckert C."/>
        </authorList>
    </citation>
    <scope>NUCLEOTIDE SEQUENCE</scope>
    <source>
        <strain evidence="2">VKM Ac-1321</strain>
    </source>
</reference>
<evidence type="ECO:0000313" key="3">
    <source>
        <dbReference type="Proteomes" id="UP001143480"/>
    </source>
</evidence>
<gene>
    <name evidence="2" type="ORF">GCM10017581_029030</name>
</gene>
<evidence type="ECO:0000313" key="2">
    <source>
        <dbReference type="EMBL" id="GLL01162.1"/>
    </source>
</evidence>